<comment type="subcellular location">
    <subcellularLocation>
        <location evidence="1">Mitochondrion</location>
    </subcellularLocation>
</comment>
<dbReference type="FunFam" id="3.30.70.1730:FF:000006">
    <property type="entry name" value="39S ribosomal protein L10, mitochondrial"/>
    <property type="match status" value="1"/>
</dbReference>
<dbReference type="InterPro" id="IPR043141">
    <property type="entry name" value="Ribosomal_uL10-like_sf"/>
</dbReference>
<dbReference type="Proteomes" id="UP000694400">
    <property type="component" value="Chromosome 25"/>
</dbReference>
<proteinExistence type="inferred from homology"/>
<evidence type="ECO:0000256" key="2">
    <source>
        <dbReference type="ARBA" id="ARBA00008889"/>
    </source>
</evidence>
<dbReference type="PANTHER" id="PTHR11560">
    <property type="entry name" value="39S RIBOSOMAL PROTEIN L10, MITOCHONDRIAL"/>
    <property type="match status" value="1"/>
</dbReference>
<evidence type="ECO:0000256" key="4">
    <source>
        <dbReference type="ARBA" id="ARBA00022980"/>
    </source>
</evidence>
<reference evidence="10" key="1">
    <citation type="submission" date="2019-08" db="EMBL/GenBank/DDBJ databases">
        <title>Three high-quality genomes provides insights into domestication of ducks.</title>
        <authorList>
            <person name="Hou Z.C."/>
            <person name="Zhu F."/>
            <person name="Yin Z.T."/>
            <person name="Zhang F."/>
        </authorList>
    </citation>
    <scope>NUCLEOTIDE SEQUENCE [LARGE SCALE GENOMIC DNA]</scope>
</reference>
<dbReference type="GO" id="GO:0005762">
    <property type="term" value="C:mitochondrial large ribosomal subunit"/>
    <property type="evidence" value="ECO:0007669"/>
    <property type="project" value="UniProtKB-ARBA"/>
</dbReference>
<dbReference type="InterPro" id="IPR001790">
    <property type="entry name" value="Ribosomal_uL10"/>
</dbReference>
<evidence type="ECO:0000256" key="1">
    <source>
        <dbReference type="ARBA" id="ARBA00004173"/>
    </source>
</evidence>
<name>A0A8B9SIC2_ANAPL</name>
<feature type="region of interest" description="Disordered" evidence="9">
    <location>
        <begin position="236"/>
        <end position="263"/>
    </location>
</feature>
<protein>
    <recommendedName>
        <fullName evidence="7">Large ribosomal subunit protein uL10m</fullName>
    </recommendedName>
    <alternativeName>
        <fullName evidence="8">39S ribosomal protein L10, mitochondrial</fullName>
    </alternativeName>
</protein>
<evidence type="ECO:0000256" key="3">
    <source>
        <dbReference type="ARBA" id="ARBA00022946"/>
    </source>
</evidence>
<evidence type="ECO:0000256" key="6">
    <source>
        <dbReference type="ARBA" id="ARBA00023274"/>
    </source>
</evidence>
<organism evidence="10 11">
    <name type="scientific">Anas platyrhynchos</name>
    <name type="common">Mallard</name>
    <name type="synonym">Anas boschas</name>
    <dbReference type="NCBI Taxonomy" id="8839"/>
    <lineage>
        <taxon>Eukaryota</taxon>
        <taxon>Metazoa</taxon>
        <taxon>Chordata</taxon>
        <taxon>Craniata</taxon>
        <taxon>Vertebrata</taxon>
        <taxon>Euteleostomi</taxon>
        <taxon>Archelosauria</taxon>
        <taxon>Archosauria</taxon>
        <taxon>Dinosauria</taxon>
        <taxon>Saurischia</taxon>
        <taxon>Theropoda</taxon>
        <taxon>Coelurosauria</taxon>
        <taxon>Aves</taxon>
        <taxon>Neognathae</taxon>
        <taxon>Galloanserae</taxon>
        <taxon>Anseriformes</taxon>
        <taxon>Anatidae</taxon>
        <taxon>Anatinae</taxon>
        <taxon>Anas</taxon>
    </lineage>
</organism>
<keyword evidence="5" id="KW-0496">Mitochondrion</keyword>
<keyword evidence="3" id="KW-0809">Transit peptide</keyword>
<evidence type="ECO:0000313" key="10">
    <source>
        <dbReference type="Ensembl" id="ENSAPLP00020006752.1"/>
    </source>
</evidence>
<sequence>MAALSGGAPWRTGWLPALRLARRSSKAVTRHWKAMHLQRQKLMAVTEYLPPRPPGPERCLRPPQQPRQEDNGYARLLRRQVEEVFRDSRMVAVCQYNAMPGEDVVLLRHYLRKHNIEVKFVLNEIVRPVLSQSRYRNLLPLFVGRNILLVSPETKAKEMLRVLKGVPQVNLLGACIDDTILSRQGVENFAKLPPLEASQGQTLGALALLPSQMCSLLQHGAAHLTALLDQHIQQLRDGAGQGGTPTGPEPPQNPGDTLSPAPVWPRALAEGRLLTQGQGFGVLLRAGSWQGGWGQRGSAAPCLVPSLGSPCPHQWHRSCPGCVWEGGRGGAGAGGRRQSRGCAPLEAPLGVEACGGELGAAGAVSGGLLPLN</sequence>
<reference evidence="10" key="2">
    <citation type="submission" date="2025-08" db="UniProtKB">
        <authorList>
            <consortium name="Ensembl"/>
        </authorList>
    </citation>
    <scope>IDENTIFICATION</scope>
</reference>
<comment type="similarity">
    <text evidence="2">Belongs to the universal ribosomal protein uL10 family.</text>
</comment>
<evidence type="ECO:0000256" key="5">
    <source>
        <dbReference type="ARBA" id="ARBA00023128"/>
    </source>
</evidence>
<dbReference type="CDD" id="cd05797">
    <property type="entry name" value="Ribosomal_L10"/>
    <property type="match status" value="1"/>
</dbReference>
<evidence type="ECO:0000256" key="9">
    <source>
        <dbReference type="SAM" id="MobiDB-lite"/>
    </source>
</evidence>
<keyword evidence="6" id="KW-0687">Ribonucleoprotein</keyword>
<dbReference type="GO" id="GO:0005743">
    <property type="term" value="C:mitochondrial inner membrane"/>
    <property type="evidence" value="ECO:0007669"/>
    <property type="project" value="UniProtKB-ARBA"/>
</dbReference>
<keyword evidence="4" id="KW-0689">Ribosomal protein</keyword>
<reference evidence="10" key="3">
    <citation type="submission" date="2025-09" db="UniProtKB">
        <authorList>
            <consortium name="Ensembl"/>
        </authorList>
    </citation>
    <scope>IDENTIFICATION</scope>
</reference>
<dbReference type="AlphaFoldDB" id="A0A8B9SIC2"/>
<dbReference type="SUPFAM" id="SSF160369">
    <property type="entry name" value="Ribosomal protein L10-like"/>
    <property type="match status" value="1"/>
</dbReference>
<evidence type="ECO:0000256" key="8">
    <source>
        <dbReference type="ARBA" id="ARBA00035716"/>
    </source>
</evidence>
<dbReference type="Ensembl" id="ENSAPLT00020007256.1">
    <property type="protein sequence ID" value="ENSAPLP00020006752.1"/>
    <property type="gene ID" value="ENSAPLG00020004916.1"/>
</dbReference>
<evidence type="ECO:0000256" key="7">
    <source>
        <dbReference type="ARBA" id="ARBA00035707"/>
    </source>
</evidence>
<dbReference type="Gene3D" id="3.30.70.1730">
    <property type="match status" value="1"/>
</dbReference>
<evidence type="ECO:0000313" key="11">
    <source>
        <dbReference type="Proteomes" id="UP000694400"/>
    </source>
</evidence>
<dbReference type="Pfam" id="PF00466">
    <property type="entry name" value="Ribosomal_L10"/>
    <property type="match status" value="1"/>
</dbReference>
<dbReference type="InterPro" id="IPR047865">
    <property type="entry name" value="Ribosomal_uL10_bac_type"/>
</dbReference>
<accession>A0A8B9SIC2</accession>